<gene>
    <name evidence="1" type="ORF">PIB30_093631</name>
</gene>
<organism evidence="1 2">
    <name type="scientific">Stylosanthes scabra</name>
    <dbReference type="NCBI Taxonomy" id="79078"/>
    <lineage>
        <taxon>Eukaryota</taxon>
        <taxon>Viridiplantae</taxon>
        <taxon>Streptophyta</taxon>
        <taxon>Embryophyta</taxon>
        <taxon>Tracheophyta</taxon>
        <taxon>Spermatophyta</taxon>
        <taxon>Magnoliopsida</taxon>
        <taxon>eudicotyledons</taxon>
        <taxon>Gunneridae</taxon>
        <taxon>Pentapetalae</taxon>
        <taxon>rosids</taxon>
        <taxon>fabids</taxon>
        <taxon>Fabales</taxon>
        <taxon>Fabaceae</taxon>
        <taxon>Papilionoideae</taxon>
        <taxon>50 kb inversion clade</taxon>
        <taxon>dalbergioids sensu lato</taxon>
        <taxon>Dalbergieae</taxon>
        <taxon>Pterocarpus clade</taxon>
        <taxon>Stylosanthes</taxon>
    </lineage>
</organism>
<comment type="caution">
    <text evidence="1">The sequence shown here is derived from an EMBL/GenBank/DDBJ whole genome shotgun (WGS) entry which is preliminary data.</text>
</comment>
<dbReference type="Proteomes" id="UP001341840">
    <property type="component" value="Unassembled WGS sequence"/>
</dbReference>
<evidence type="ECO:0000313" key="1">
    <source>
        <dbReference type="EMBL" id="MED6189207.1"/>
    </source>
</evidence>
<evidence type="ECO:0000313" key="2">
    <source>
        <dbReference type="Proteomes" id="UP001341840"/>
    </source>
</evidence>
<sequence>HIRPIVSGSDEFPSQGFSSDVVATTAFMDLLQGVVGLSRMISAPPDFWVDDPSTWSFQLPPPSLGVSIVAISARKSDIACALTAVLGRNWMSNWDNSTAQLSICPARSSF</sequence>
<name>A0ABU6WV44_9FABA</name>
<feature type="non-terminal residue" evidence="1">
    <location>
        <position position="1"/>
    </location>
</feature>
<proteinExistence type="predicted"/>
<dbReference type="EMBL" id="JASCZI010183255">
    <property type="protein sequence ID" value="MED6189207.1"/>
    <property type="molecule type" value="Genomic_DNA"/>
</dbReference>
<keyword evidence="2" id="KW-1185">Reference proteome</keyword>
<protein>
    <submittedName>
        <fullName evidence="1">Uncharacterized protein</fullName>
    </submittedName>
</protein>
<accession>A0ABU6WV44</accession>
<reference evidence="1 2" key="1">
    <citation type="journal article" date="2023" name="Plants (Basel)">
        <title>Bridging the Gap: Combining Genomics and Transcriptomics Approaches to Understand Stylosanthes scabra, an Orphan Legume from the Brazilian Caatinga.</title>
        <authorList>
            <person name="Ferreira-Neto J.R.C."/>
            <person name="da Silva M.D."/>
            <person name="Binneck E."/>
            <person name="de Melo N.F."/>
            <person name="da Silva R.H."/>
            <person name="de Melo A.L.T.M."/>
            <person name="Pandolfi V."/>
            <person name="Bustamante F.O."/>
            <person name="Brasileiro-Vidal A.C."/>
            <person name="Benko-Iseppon A.M."/>
        </authorList>
    </citation>
    <scope>NUCLEOTIDE SEQUENCE [LARGE SCALE GENOMIC DNA]</scope>
    <source>
        <tissue evidence="1">Leaves</tissue>
    </source>
</reference>